<reference evidence="6 7" key="1">
    <citation type="journal article" date="2016" name="Biochim. Biophys. Acta">
        <title>Photochemical characterization of actinorhodopsin and its functional existence in the natural host.</title>
        <authorList>
            <person name="Nakamura S."/>
            <person name="Kikukawa T."/>
            <person name="Tamogami J."/>
            <person name="Kamiya M."/>
            <person name="Aizawa T."/>
            <person name="Hahn M.W."/>
            <person name="Ihara K."/>
            <person name="Kamo N."/>
            <person name="Demura M."/>
        </authorList>
    </citation>
    <scope>NUCLEOTIDE SEQUENCE [LARGE SCALE GENOMIC DNA]</scope>
    <source>
        <strain evidence="6 7">MWH-Dar1</strain>
    </source>
</reference>
<proteinExistence type="predicted"/>
<dbReference type="Pfam" id="PF09685">
    <property type="entry name" value="MamF_MmsF"/>
    <property type="match status" value="1"/>
</dbReference>
<sequence length="116" mass="13126">MTNPNPYAANEPLDKQTEKILAVAAHLLAIPFEVVVPIIGYFLLRDRGPFISHHVKESLNFSINMALLAVVLVISVIGWALLWLPPIIWLVMRIIAAVKAAQGEFYRYPLTIRFFK</sequence>
<dbReference type="AlphaFoldDB" id="A0A1D9DYS5"/>
<evidence type="ECO:0000256" key="3">
    <source>
        <dbReference type="ARBA" id="ARBA00022989"/>
    </source>
</evidence>
<evidence type="ECO:0000256" key="2">
    <source>
        <dbReference type="ARBA" id="ARBA00022692"/>
    </source>
</evidence>
<dbReference type="EMBL" id="CP015208">
    <property type="protein sequence ID" value="AOY55952.1"/>
    <property type="molecule type" value="Genomic_DNA"/>
</dbReference>
<keyword evidence="3 5" id="KW-1133">Transmembrane helix</keyword>
<comment type="subcellular location">
    <subcellularLocation>
        <location evidence="1">Membrane</location>
        <topology evidence="1">Multi-pass membrane protein</topology>
    </subcellularLocation>
</comment>
<name>A0A1D9DYS5_9MICO</name>
<dbReference type="RefSeq" id="WP_070954461.1">
    <property type="nucleotide sequence ID" value="NZ_CP015208.1"/>
</dbReference>
<dbReference type="KEGG" id="rpla:A4Z71_02935"/>
<gene>
    <name evidence="6" type="ORF">A4Z71_02935</name>
</gene>
<keyword evidence="2 5" id="KW-0812">Transmembrane</keyword>
<protein>
    <recommendedName>
        <fullName evidence="8">DUF4870 domain-containing protein</fullName>
    </recommendedName>
</protein>
<dbReference type="OrthoDB" id="9808930at2"/>
<dbReference type="Proteomes" id="UP000243784">
    <property type="component" value="Chromosome"/>
</dbReference>
<feature type="transmembrane region" description="Helical" evidence="5">
    <location>
        <begin position="65"/>
        <end position="84"/>
    </location>
</feature>
<feature type="transmembrane region" description="Helical" evidence="5">
    <location>
        <begin position="20"/>
        <end position="44"/>
    </location>
</feature>
<evidence type="ECO:0000313" key="7">
    <source>
        <dbReference type="Proteomes" id="UP000243784"/>
    </source>
</evidence>
<evidence type="ECO:0000313" key="6">
    <source>
        <dbReference type="EMBL" id="AOY55952.1"/>
    </source>
</evidence>
<evidence type="ECO:0000256" key="4">
    <source>
        <dbReference type="ARBA" id="ARBA00023136"/>
    </source>
</evidence>
<keyword evidence="4 5" id="KW-0472">Membrane</keyword>
<evidence type="ECO:0000256" key="5">
    <source>
        <dbReference type="SAM" id="Phobius"/>
    </source>
</evidence>
<evidence type="ECO:0008006" key="8">
    <source>
        <dbReference type="Google" id="ProtNLM"/>
    </source>
</evidence>
<evidence type="ECO:0000256" key="1">
    <source>
        <dbReference type="ARBA" id="ARBA00004141"/>
    </source>
</evidence>
<keyword evidence="7" id="KW-1185">Reference proteome</keyword>
<organism evidence="6 7">
    <name type="scientific">Candidatus Rhodoluna planktonica</name>
    <dbReference type="NCBI Taxonomy" id="535712"/>
    <lineage>
        <taxon>Bacteria</taxon>
        <taxon>Bacillati</taxon>
        <taxon>Actinomycetota</taxon>
        <taxon>Actinomycetes</taxon>
        <taxon>Micrococcales</taxon>
        <taxon>Microbacteriaceae</taxon>
        <taxon>Luna cluster</taxon>
        <taxon>Luna-1 subcluster</taxon>
        <taxon>Rhodoluna</taxon>
    </lineage>
</organism>
<dbReference type="STRING" id="535712.A4Z71_02935"/>
<accession>A0A1D9DYS5</accession>
<dbReference type="InterPro" id="IPR019109">
    <property type="entry name" value="MamF_MmsF"/>
</dbReference>